<gene>
    <name evidence="7" type="ORF">CSIM01_12856</name>
</gene>
<dbReference type="InterPro" id="IPR027417">
    <property type="entry name" value="P-loop_NTPase"/>
</dbReference>
<protein>
    <recommendedName>
        <fullName evidence="9">NACHT domain-containing protein</fullName>
    </recommendedName>
</protein>
<feature type="compositionally biased region" description="Basic and acidic residues" evidence="4">
    <location>
        <begin position="1714"/>
        <end position="1725"/>
    </location>
</feature>
<dbReference type="SUPFAM" id="SSF48403">
    <property type="entry name" value="Ankyrin repeat"/>
    <property type="match status" value="5"/>
</dbReference>
<feature type="repeat" description="ANK" evidence="3">
    <location>
        <begin position="1067"/>
        <end position="1100"/>
    </location>
</feature>
<dbReference type="PROSITE" id="PS50088">
    <property type="entry name" value="ANK_REPEAT"/>
    <property type="match status" value="8"/>
</dbReference>
<feature type="repeat" description="ANK" evidence="3">
    <location>
        <begin position="588"/>
        <end position="620"/>
    </location>
</feature>
<keyword evidence="2 3" id="KW-0040">ANK repeat</keyword>
<dbReference type="SMART" id="SM00248">
    <property type="entry name" value="ANK"/>
    <property type="match status" value="21"/>
</dbReference>
<dbReference type="Pfam" id="PF24883">
    <property type="entry name" value="NPHP3_N"/>
    <property type="match status" value="1"/>
</dbReference>
<feature type="domain" description="Nephrocystin 3-like N-terminal" evidence="6">
    <location>
        <begin position="62"/>
        <end position="228"/>
    </location>
</feature>
<evidence type="ECO:0000256" key="2">
    <source>
        <dbReference type="ARBA" id="ARBA00023043"/>
    </source>
</evidence>
<feature type="region of interest" description="Disordered" evidence="4">
    <location>
        <begin position="1714"/>
        <end position="1736"/>
    </location>
</feature>
<reference evidence="7 8" key="1">
    <citation type="submission" date="2014-02" db="EMBL/GenBank/DDBJ databases">
        <title>The genome sequence of Colletotrichum simmondsii CBS122122.</title>
        <authorList>
            <person name="Baroncelli R."/>
            <person name="Thon M.R."/>
        </authorList>
    </citation>
    <scope>NUCLEOTIDE SEQUENCE [LARGE SCALE GENOMIC DNA]</scope>
    <source>
        <strain evidence="7 8">CBS122122</strain>
    </source>
</reference>
<evidence type="ECO:0000313" key="7">
    <source>
        <dbReference type="EMBL" id="KXH34774.1"/>
    </source>
</evidence>
<sequence length="2128" mass="234429">MEDANIEQSFEFVTRDLVPAPALKPEDPPQKLIADLCAWLQPTDFLSPGNGFMKHLRSHAPGTSRWFQDSSILRAWAGVHADPKASSCLHVCGVAGSGKSVLAANTIHWLQQSGRVVLFFFFRQIVDKNHRAKYLVRDFAAQLLPHCPALATSLMALSQNHAISDCEMDLVWPAITKALTEEGVGEQVFCVVDALDEMDDCDFGDMARRLVAFGTSKPEKIRVMMTSRPLPEILQALADPHIRQFKLDPALLSSDVARYVDDRMATFEPALGDEKKELVAKTICDRAGGLFLHARLVLDSLVEGLQDGRITEETLPDSLDRLPRALHGVYESALAEHARRSGIEQEQQAKILMCVTHTSRPLRLIELGSLLSCMLKLDLRQGKDLARAACGRLLEVLEDESVTVIHHSFTEFLQDVSRDADLAGFPVLDSATSHSMLAVLSLEYLYSCPKFDMTIDDKTGGNQDFGSYFENHSYHSSERARRDEICTDTRISHPLAEYAVSNLSFHLDRAAEGGPTHHLLTALDRYFTPGKPALENWALFMGWRGRLSASVNVFHLAAAIQDHQSLPLFVLDHFAKTWPEFLSARDSDGRTPLSYAAQSGQAEIVSFLLAKGSDPGASGKDGLTPLHWAVYNEHLSVVKLLLDAGADPLTKRGPVLKGYEEREEEKVETWRETALGYAFAGEDPHMIEAFMPFIPPDMIHRFFQEARDEKIIEAFLDTKEVDVDSLWEGKTKLYQATANHWPGVVELLIRRGADPNKRCWPRRGSKVQDRLGYYEGGPTPLHGLAVQRSTYRLSKGDQKDAEQIVRALVGAGADVNATVDGWDDATSMTPLHLSLRSADLRWNWDGSNKSAEILTGLFLTMSADPKAKTKDGNTPMHIADPRKAQLIDMLVSRGADINSRNALGRTPFLEILYRLGTQSIHQSFQQLCIESLNKLLDLDADPNAVDNNGDTAFHHILGCLGNLSSPESECILLLKRLLQAGVGLSQKNKKGQPPLLRYNGGHEYFRAAGSDDEKTLRALISFGMDVNVKDDLGRNVLWAITEPRSEDLNVLEKFIRLGANVKERASDGQTLLHAAVKHERSADWIRLLVSKGVDPAITSADGDTPIHTLLVELQRRSLSSWYAQKILPVLVDIGVSPLVSNAKGQTVLHLAGDLHTLECIVTASYFQGLDINQPDLDGFTPLHFAVQLGEVAASVHVKFGANPMALSATGLSPLHLAARHGEAGVVVMLLAKYRERGVLGKYVNMIGEGRTPLHYACRSGSPESVWALLCNGADPRREDEMGLTPLHAMAESHGLSCLAKLPEAPTHAAEMIEMLQQAGVDLTAETTIRAGDGDEIRKASPLDLAVERRSWGMVRELLSRGAKIRDSHSQSEEFILATDKNKAVEEARVSQARLPGDEGISGHDGHWRGRWAFGAAPVEERTRFILGGQAILDAQTEFKDGKPLHLDMLSAALRDGDYDSVKEYAQLGGNVLALRYGPEGNDPLLHCLVKWGCVELLGHFCDSPVKLGAQARIQEGGGGFCGTLLGTACERSHPSLHIIQLLIERIGIDVNVVDSRSGGTAVHILAQGGHWWQVEALKYILAQGGDIEARNKTGMTPLLAAIYRTRSGSLGRWNEEAVRVLLEHGANPNETVMVRKMDGTTEPGLSALEMWGEPGIVKLLLAYGASMKEFTGLVARAIKETMEPRTVKLLLDAGGDPNELSQVASHQQIAEYHNRGVEESEHQGASEEEEEESEEEYVRRKIHRELGAHKRFANPRYALHEAARPTDSFSSPADYEQRQLAIMELLLCKGANPWATYTDGSSALQRIIEDRGLVAGFIPRCTEEHINRKGGCGRTLLASACIPLCRAGYHYLDARPKTVMTDTVHVLLEHRANPLLADDGGRTPLHWFCTLDTEFDEPHRKAFVALVDHGPDAVHMADLKGRKPIHLALEKYEDSSQMSTFAIRHLMAAGAEMSESDPVTSNSALHTIAPRLVGEKTAGADAATLFRDVATTIDINTRNASGETPVFSFMAAGWKGTRDADHALAHDVFHDTSLPMFIELGVDLMAVDARGRTLLHAVADRNVRDTGVNWDQMEDVERSFQVLMELGVDPHREDQDLRTAADVAVARRLRRVVDLFGGKDKIEEDDKE</sequence>
<feature type="compositionally biased region" description="Acidic residues" evidence="4">
    <location>
        <begin position="1726"/>
        <end position="1735"/>
    </location>
</feature>
<evidence type="ECO:0000259" key="5">
    <source>
        <dbReference type="Pfam" id="PF22939"/>
    </source>
</evidence>
<dbReference type="PRINTS" id="PR01415">
    <property type="entry name" value="ANKYRIN"/>
</dbReference>
<dbReference type="PANTHER" id="PTHR24189:SF50">
    <property type="entry name" value="ANKYRIN REPEAT AND SOCS BOX PROTEIN 2"/>
    <property type="match status" value="1"/>
</dbReference>
<dbReference type="PROSITE" id="PS50297">
    <property type="entry name" value="ANK_REP_REGION"/>
    <property type="match status" value="6"/>
</dbReference>
<dbReference type="Gene3D" id="1.25.40.20">
    <property type="entry name" value="Ankyrin repeat-containing domain"/>
    <property type="match status" value="8"/>
</dbReference>
<dbReference type="SUPFAM" id="SSF52540">
    <property type="entry name" value="P-loop containing nucleoside triphosphate hydrolases"/>
    <property type="match status" value="1"/>
</dbReference>
<keyword evidence="1" id="KW-0677">Repeat</keyword>
<evidence type="ECO:0000256" key="4">
    <source>
        <dbReference type="SAM" id="MobiDB-lite"/>
    </source>
</evidence>
<proteinExistence type="predicted"/>
<keyword evidence="8" id="KW-1185">Reference proteome</keyword>
<dbReference type="InterPro" id="IPR036770">
    <property type="entry name" value="Ankyrin_rpt-contain_sf"/>
</dbReference>
<name>A0A135SFU0_9PEZI</name>
<dbReference type="InterPro" id="IPR050745">
    <property type="entry name" value="Multifunctional_regulatory"/>
</dbReference>
<feature type="domain" description="GPI inositol-deacylase winged helix" evidence="5">
    <location>
        <begin position="348"/>
        <end position="423"/>
    </location>
</feature>
<dbReference type="EMBL" id="JFBX01000575">
    <property type="protein sequence ID" value="KXH34774.1"/>
    <property type="molecule type" value="Genomic_DNA"/>
</dbReference>
<evidence type="ECO:0000256" key="3">
    <source>
        <dbReference type="PROSITE-ProRule" id="PRU00023"/>
    </source>
</evidence>
<feature type="repeat" description="ANK" evidence="3">
    <location>
        <begin position="1209"/>
        <end position="1230"/>
    </location>
</feature>
<dbReference type="Pfam" id="PF00023">
    <property type="entry name" value="Ank"/>
    <property type="match status" value="1"/>
</dbReference>
<dbReference type="Pfam" id="PF22939">
    <property type="entry name" value="WHD_GPIID"/>
    <property type="match status" value="1"/>
</dbReference>
<dbReference type="InterPro" id="IPR002110">
    <property type="entry name" value="Ankyrin_rpt"/>
</dbReference>
<evidence type="ECO:0000313" key="8">
    <source>
        <dbReference type="Proteomes" id="UP000070328"/>
    </source>
</evidence>
<evidence type="ECO:0000259" key="6">
    <source>
        <dbReference type="Pfam" id="PF24883"/>
    </source>
</evidence>
<dbReference type="InterPro" id="IPR056884">
    <property type="entry name" value="NPHP3-like_N"/>
</dbReference>
<accession>A0A135SFU0</accession>
<feature type="repeat" description="ANK" evidence="3">
    <location>
        <begin position="621"/>
        <end position="653"/>
    </location>
</feature>
<evidence type="ECO:0000256" key="1">
    <source>
        <dbReference type="ARBA" id="ARBA00022737"/>
    </source>
</evidence>
<dbReference type="PANTHER" id="PTHR24189">
    <property type="entry name" value="MYOTROPHIN"/>
    <property type="match status" value="1"/>
</dbReference>
<feature type="repeat" description="ANK" evidence="3">
    <location>
        <begin position="1248"/>
        <end position="1280"/>
    </location>
</feature>
<evidence type="ECO:0008006" key="9">
    <source>
        <dbReference type="Google" id="ProtNLM"/>
    </source>
</evidence>
<dbReference type="Proteomes" id="UP000070328">
    <property type="component" value="Unassembled WGS sequence"/>
</dbReference>
<dbReference type="Pfam" id="PF12796">
    <property type="entry name" value="Ank_2"/>
    <property type="match status" value="4"/>
</dbReference>
<feature type="repeat" description="ANK" evidence="3">
    <location>
        <begin position="871"/>
        <end position="902"/>
    </location>
</feature>
<feature type="repeat" description="ANK" evidence="3">
    <location>
        <begin position="728"/>
        <end position="756"/>
    </location>
</feature>
<feature type="repeat" description="ANK" evidence="3">
    <location>
        <begin position="1557"/>
        <end position="1592"/>
    </location>
</feature>
<dbReference type="Gene3D" id="3.40.50.300">
    <property type="entry name" value="P-loop containing nucleotide triphosphate hydrolases"/>
    <property type="match status" value="1"/>
</dbReference>
<dbReference type="InterPro" id="IPR054471">
    <property type="entry name" value="GPIID_WHD"/>
</dbReference>
<comment type="caution">
    <text evidence="7">The sequence shown here is derived from an EMBL/GenBank/DDBJ whole genome shotgun (WGS) entry which is preliminary data.</text>
</comment>
<organism evidence="7 8">
    <name type="scientific">Colletotrichum simmondsii</name>
    <dbReference type="NCBI Taxonomy" id="703756"/>
    <lineage>
        <taxon>Eukaryota</taxon>
        <taxon>Fungi</taxon>
        <taxon>Dikarya</taxon>
        <taxon>Ascomycota</taxon>
        <taxon>Pezizomycotina</taxon>
        <taxon>Sordariomycetes</taxon>
        <taxon>Hypocreomycetidae</taxon>
        <taxon>Glomerellales</taxon>
        <taxon>Glomerellaceae</taxon>
        <taxon>Colletotrichum</taxon>
        <taxon>Colletotrichum acutatum species complex</taxon>
    </lineage>
</organism>
<dbReference type="OrthoDB" id="21416at2759"/>